<keyword evidence="6 11" id="KW-0865">Zymogen</keyword>
<evidence type="ECO:0000256" key="8">
    <source>
        <dbReference type="ARBA" id="ARBA00023239"/>
    </source>
</evidence>
<dbReference type="GO" id="GO:0006646">
    <property type="term" value="P:phosphatidylethanolamine biosynthetic process"/>
    <property type="evidence" value="ECO:0007669"/>
    <property type="project" value="UniProtKB-UniRule"/>
</dbReference>
<evidence type="ECO:0000256" key="11">
    <source>
        <dbReference type="HAMAP-Rule" id="MF_00664"/>
    </source>
</evidence>
<evidence type="ECO:0000256" key="10">
    <source>
        <dbReference type="ARBA" id="ARBA00023317"/>
    </source>
</evidence>
<evidence type="ECO:0000256" key="5">
    <source>
        <dbReference type="ARBA" id="ARBA00023136"/>
    </source>
</evidence>
<keyword evidence="1 11" id="KW-1003">Cell membrane</keyword>
<dbReference type="PANTHER" id="PTHR35809">
    <property type="entry name" value="ARCHAETIDYLSERINE DECARBOXYLASE PROENZYME-RELATED"/>
    <property type="match status" value="1"/>
</dbReference>
<keyword evidence="3 11" id="KW-0210">Decarboxylase</keyword>
<dbReference type="InterPro" id="IPR003817">
    <property type="entry name" value="PS_Dcarbxylase"/>
</dbReference>
<comment type="catalytic activity">
    <reaction evidence="11">
        <text>a 1,2-diacyl-sn-glycero-3-phospho-L-serine + H(+) = a 1,2-diacyl-sn-glycero-3-phosphoethanolamine + CO2</text>
        <dbReference type="Rhea" id="RHEA:20828"/>
        <dbReference type="ChEBI" id="CHEBI:15378"/>
        <dbReference type="ChEBI" id="CHEBI:16526"/>
        <dbReference type="ChEBI" id="CHEBI:57262"/>
        <dbReference type="ChEBI" id="CHEBI:64612"/>
        <dbReference type="EC" id="4.1.1.65"/>
    </reaction>
</comment>
<comment type="cofactor">
    <cofactor evidence="11">
        <name>pyruvate</name>
        <dbReference type="ChEBI" id="CHEBI:15361"/>
    </cofactor>
    <text evidence="11">Binds 1 pyruvoyl group covalently per subunit.</text>
</comment>
<evidence type="ECO:0000256" key="6">
    <source>
        <dbReference type="ARBA" id="ARBA00023145"/>
    </source>
</evidence>
<evidence type="ECO:0000256" key="2">
    <source>
        <dbReference type="ARBA" id="ARBA00022516"/>
    </source>
</evidence>
<dbReference type="PANTHER" id="PTHR35809:SF1">
    <property type="entry name" value="ARCHAETIDYLSERINE DECARBOXYLASE PROENZYME-RELATED"/>
    <property type="match status" value="1"/>
</dbReference>
<evidence type="ECO:0000256" key="7">
    <source>
        <dbReference type="ARBA" id="ARBA00023209"/>
    </source>
</evidence>
<evidence type="ECO:0000256" key="1">
    <source>
        <dbReference type="ARBA" id="ARBA00022475"/>
    </source>
</evidence>
<gene>
    <name evidence="11" type="primary">psd</name>
    <name evidence="12" type="ORF">NCTC10994_03451</name>
</gene>
<keyword evidence="4 11" id="KW-0443">Lipid metabolism</keyword>
<comment type="pathway">
    <text evidence="11">Phospholipid metabolism; phosphatidylethanolamine biosynthesis; phosphatidylethanolamine from CDP-diacylglycerol: step 2/2.</text>
</comment>
<dbReference type="EC" id="4.1.1.65" evidence="11"/>
<comment type="subcellular location">
    <subcellularLocation>
        <location evidence="11">Cell membrane</location>
        <topology evidence="11">Peripheral membrane protein</topology>
    </subcellularLocation>
</comment>
<keyword evidence="10 11" id="KW-0670">Pyruvate</keyword>
<feature type="active site" description="Schiff-base intermediate with substrate; via pyruvic acid" evidence="11">
    <location>
        <position position="206"/>
    </location>
</feature>
<dbReference type="STRING" id="1219011.GCA_001895045_03753"/>
<comment type="subunit">
    <text evidence="11">Heterodimer of a large membrane-associated beta subunit and a small pyruvoyl-containing alpha subunit.</text>
</comment>
<comment type="PTM">
    <text evidence="11">Is synthesized initially as an inactive proenzyme. Formation of the active enzyme involves a self-maturation process in which the active site pyruvoyl group is generated from an internal serine residue via an autocatalytic post-translational modification. Two non-identical subunits are generated from the proenzyme in this reaction, and the pyruvate is formed at the N-terminus of the alpha chain, which is derived from the carboxyl end of the proenzyme. The post-translation cleavage follows an unusual pathway, termed non-hydrolytic serinolysis, in which the side chain hydroxyl group of the serine supplies its oxygen atom to form the C-terminus of the beta chain, while the remainder of the serine residue undergoes an oxidative deamination to produce ammonia and the pyruvoyl prosthetic group on the alpha chain.</text>
</comment>
<dbReference type="AlphaFoldDB" id="A0A2X4UQL9"/>
<evidence type="ECO:0000313" key="13">
    <source>
        <dbReference type="Proteomes" id="UP000249091"/>
    </source>
</evidence>
<evidence type="ECO:0000256" key="9">
    <source>
        <dbReference type="ARBA" id="ARBA00023264"/>
    </source>
</evidence>
<keyword evidence="2 11" id="KW-0444">Lipid biosynthesis</keyword>
<name>A0A2X4UQL9_9NOCA</name>
<dbReference type="Proteomes" id="UP000249091">
    <property type="component" value="Chromosome 1"/>
</dbReference>
<comment type="function">
    <text evidence="11">Catalyzes the formation of phosphatidylethanolamine (PtdEtn) from phosphatidylserine (PtdSer).</text>
</comment>
<dbReference type="UniPathway" id="UPA00558">
    <property type="reaction ID" value="UER00616"/>
</dbReference>
<keyword evidence="5 11" id="KW-0472">Membrane</keyword>
<keyword evidence="13" id="KW-1185">Reference proteome</keyword>
<dbReference type="InterPro" id="IPR033175">
    <property type="entry name" value="PSD-A"/>
</dbReference>
<sequence>MARKPTPAGTPPTSGVAHLVDLVRHVIPPLHPGGVPFVAAPLAVAALGRRRKWVRRAGLASAAATATFFRHPHRVPPNRVGVVVAPADGEVALVDTAPPPAELGLGPEPRPRVSIFLSVLDVHVQRSPVGGTVRKIVHTAGRFLSADLADASEVNERNSMLLETRDGCEVAVVQIAGLLARRIVCDAQIGDTLPIGDTYGLIRFGSRVDTYFPPGTTLLVERGQRTIGAETVIAQLPTSPVS</sequence>
<reference evidence="12 13" key="1">
    <citation type="submission" date="2018-06" db="EMBL/GenBank/DDBJ databases">
        <authorList>
            <consortium name="Pathogen Informatics"/>
            <person name="Doyle S."/>
        </authorList>
    </citation>
    <scope>NUCLEOTIDE SEQUENCE [LARGE SCALE GENOMIC DNA]</scope>
    <source>
        <strain evidence="12 13">NCTC10994</strain>
    </source>
</reference>
<evidence type="ECO:0000256" key="4">
    <source>
        <dbReference type="ARBA" id="ARBA00023098"/>
    </source>
</evidence>
<proteinExistence type="inferred from homology"/>
<keyword evidence="7 11" id="KW-0594">Phospholipid biosynthesis</keyword>
<feature type="modified residue" description="Pyruvic acid (Ser); by autocatalysis" evidence="11">
    <location>
        <position position="206"/>
    </location>
</feature>
<evidence type="ECO:0000313" key="12">
    <source>
        <dbReference type="EMBL" id="SQI36912.1"/>
    </source>
</evidence>
<dbReference type="NCBIfam" id="NF003679">
    <property type="entry name" value="PRK05305.1-3"/>
    <property type="match status" value="1"/>
</dbReference>
<feature type="site" description="Cleavage (non-hydrolytic); by autocatalysis" evidence="11">
    <location>
        <begin position="205"/>
        <end position="206"/>
    </location>
</feature>
<keyword evidence="9 11" id="KW-1208">Phospholipid metabolism</keyword>
<protein>
    <recommendedName>
        <fullName evidence="11">Phosphatidylserine decarboxylase proenzyme</fullName>
        <ecNumber evidence="11">4.1.1.65</ecNumber>
    </recommendedName>
    <component>
        <recommendedName>
            <fullName evidence="11">Phosphatidylserine decarboxylase alpha chain</fullName>
        </recommendedName>
    </component>
    <component>
        <recommendedName>
            <fullName evidence="11">Phosphatidylserine decarboxylase beta chain</fullName>
        </recommendedName>
    </component>
</protein>
<dbReference type="KEGG" id="rcr:NCTC10994_03451"/>
<dbReference type="GO" id="GO:0004609">
    <property type="term" value="F:phosphatidylserine decarboxylase activity"/>
    <property type="evidence" value="ECO:0007669"/>
    <property type="project" value="UniProtKB-UniRule"/>
</dbReference>
<dbReference type="GO" id="GO:0005886">
    <property type="term" value="C:plasma membrane"/>
    <property type="evidence" value="ECO:0007669"/>
    <property type="project" value="UniProtKB-SubCell"/>
</dbReference>
<feature type="chain" id="PRO_5023287204" description="Phosphatidylserine decarboxylase alpha chain" evidence="11">
    <location>
        <begin position="206"/>
        <end position="242"/>
    </location>
</feature>
<organism evidence="12 13">
    <name type="scientific">Rhodococcus coprophilus</name>
    <dbReference type="NCBI Taxonomy" id="38310"/>
    <lineage>
        <taxon>Bacteria</taxon>
        <taxon>Bacillati</taxon>
        <taxon>Actinomycetota</taxon>
        <taxon>Actinomycetes</taxon>
        <taxon>Mycobacteriales</taxon>
        <taxon>Nocardiaceae</taxon>
        <taxon>Rhodococcus</taxon>
    </lineage>
</organism>
<comment type="similarity">
    <text evidence="11">Belongs to the phosphatidylserine decarboxylase family. PSD-A subfamily.</text>
</comment>
<accession>A0A2X4UQL9</accession>
<evidence type="ECO:0000256" key="3">
    <source>
        <dbReference type="ARBA" id="ARBA00022793"/>
    </source>
</evidence>
<dbReference type="EMBL" id="LS483468">
    <property type="protein sequence ID" value="SQI36912.1"/>
    <property type="molecule type" value="Genomic_DNA"/>
</dbReference>
<dbReference type="Pfam" id="PF02666">
    <property type="entry name" value="PS_Dcarbxylase"/>
    <property type="match status" value="1"/>
</dbReference>
<dbReference type="HAMAP" id="MF_00664">
    <property type="entry name" value="PS_decarb_PSD_A"/>
    <property type="match status" value="1"/>
</dbReference>
<dbReference type="RefSeq" id="WP_072704015.1">
    <property type="nucleotide sequence ID" value="NZ_JAFBBL010000001.1"/>
</dbReference>
<keyword evidence="8 11" id="KW-0456">Lyase</keyword>
<feature type="chain" id="PRO_5023287205" description="Phosphatidylserine decarboxylase beta chain" evidence="11">
    <location>
        <begin position="1"/>
        <end position="205"/>
    </location>
</feature>